<evidence type="ECO:0000256" key="7">
    <source>
        <dbReference type="ARBA" id="ARBA00022801"/>
    </source>
</evidence>
<dbReference type="Proteomes" id="UP000199398">
    <property type="component" value="Unassembled WGS sequence"/>
</dbReference>
<keyword evidence="12" id="KW-0966">Cell projection</keyword>
<dbReference type="SUPFAM" id="SSF54637">
    <property type="entry name" value="Thioesterase/thiol ester dehydrase-isomerase"/>
    <property type="match status" value="1"/>
</dbReference>
<evidence type="ECO:0000256" key="22">
    <source>
        <dbReference type="ARBA" id="ARBA00048074"/>
    </source>
</evidence>
<feature type="domain" description="Thioesterase" evidence="24">
    <location>
        <begin position="117"/>
        <end position="178"/>
    </location>
</feature>
<keyword evidence="9" id="KW-0809">Transit peptide</keyword>
<evidence type="ECO:0000256" key="11">
    <source>
        <dbReference type="ARBA" id="ARBA00023136"/>
    </source>
</evidence>
<evidence type="ECO:0000313" key="26">
    <source>
        <dbReference type="EMBL" id="RKT87010.1"/>
    </source>
</evidence>
<evidence type="ECO:0000256" key="15">
    <source>
        <dbReference type="ARBA" id="ARBA00038456"/>
    </source>
</evidence>
<comment type="catalytic activity">
    <reaction evidence="20">
        <text>hexadecanoyl-CoA + H2O = hexadecanoate + CoA + H(+)</text>
        <dbReference type="Rhea" id="RHEA:16645"/>
        <dbReference type="ChEBI" id="CHEBI:7896"/>
        <dbReference type="ChEBI" id="CHEBI:15377"/>
        <dbReference type="ChEBI" id="CHEBI:15378"/>
        <dbReference type="ChEBI" id="CHEBI:57287"/>
        <dbReference type="ChEBI" id="CHEBI:57379"/>
        <dbReference type="EC" id="3.1.2.2"/>
    </reaction>
    <physiologicalReaction direction="left-to-right" evidence="20">
        <dbReference type="Rhea" id="RHEA:16646"/>
    </physiologicalReaction>
</comment>
<evidence type="ECO:0000256" key="13">
    <source>
        <dbReference type="ARBA" id="ARBA00035852"/>
    </source>
</evidence>
<keyword evidence="10" id="KW-0443">Lipid metabolism</keyword>
<comment type="catalytic activity">
    <reaction evidence="13">
        <text>(5Z,8Z,11Z,14Z)-eicosatetraenoyl-CoA + H2O = (5Z,8Z,11Z,14Z)-eicosatetraenoate + CoA + H(+)</text>
        <dbReference type="Rhea" id="RHEA:40151"/>
        <dbReference type="ChEBI" id="CHEBI:15377"/>
        <dbReference type="ChEBI" id="CHEBI:15378"/>
        <dbReference type="ChEBI" id="CHEBI:32395"/>
        <dbReference type="ChEBI" id="CHEBI:57287"/>
        <dbReference type="ChEBI" id="CHEBI:57368"/>
    </reaction>
    <physiologicalReaction direction="left-to-right" evidence="13">
        <dbReference type="Rhea" id="RHEA:40152"/>
    </physiologicalReaction>
</comment>
<evidence type="ECO:0000256" key="10">
    <source>
        <dbReference type="ARBA" id="ARBA00023098"/>
    </source>
</evidence>
<keyword evidence="29" id="KW-1185">Reference proteome</keyword>
<accession>A0A1I5JZ17</accession>
<dbReference type="Pfam" id="PF03061">
    <property type="entry name" value="4HBT"/>
    <property type="match status" value="1"/>
</dbReference>
<dbReference type="Gene3D" id="1.20.58.350">
    <property type="entry name" value="Thioesterase/thiol ester dehydrase-isomerase"/>
    <property type="match status" value="1"/>
</dbReference>
<organism evidence="27 28">
    <name type="scientific">Saccharopolyspora antimicrobica</name>
    <dbReference type="NCBI Taxonomy" id="455193"/>
    <lineage>
        <taxon>Bacteria</taxon>
        <taxon>Bacillati</taxon>
        <taxon>Actinomycetota</taxon>
        <taxon>Actinomycetes</taxon>
        <taxon>Pseudonocardiales</taxon>
        <taxon>Pseudonocardiaceae</taxon>
        <taxon>Saccharopolyspora</taxon>
    </lineage>
</organism>
<comment type="subcellular location">
    <subcellularLocation>
        <location evidence="3">Cell projection</location>
        <location evidence="3">Ruffle membrane</location>
    </subcellularLocation>
    <subcellularLocation>
        <location evidence="2">Cytoplasm</location>
    </subcellularLocation>
    <subcellularLocation>
        <location evidence="1">Membrane</location>
        <topology evidence="1">Peripheral membrane protein</topology>
    </subcellularLocation>
</comment>
<comment type="catalytic activity">
    <reaction evidence="21">
        <text>decanoyl-CoA + H2O = decanoate + CoA + H(+)</text>
        <dbReference type="Rhea" id="RHEA:40059"/>
        <dbReference type="ChEBI" id="CHEBI:15377"/>
        <dbReference type="ChEBI" id="CHEBI:15378"/>
        <dbReference type="ChEBI" id="CHEBI:27689"/>
        <dbReference type="ChEBI" id="CHEBI:57287"/>
        <dbReference type="ChEBI" id="CHEBI:61430"/>
    </reaction>
    <physiologicalReaction direction="left-to-right" evidence="21">
        <dbReference type="Rhea" id="RHEA:40060"/>
    </physiologicalReaction>
</comment>
<dbReference type="OrthoDB" id="5242242at2"/>
<dbReference type="STRING" id="455193.SAMN05421805_12495"/>
<name>A0A1I5JZ17_9PSEU</name>
<feature type="domain" description="RHA1-ro05818 N-terminal helical" evidence="25">
    <location>
        <begin position="7"/>
        <end position="63"/>
    </location>
</feature>
<dbReference type="PANTHER" id="PTHR12418:SF19">
    <property type="entry name" value="ACYL-COENZYME A THIOESTERASE THEM4"/>
    <property type="match status" value="1"/>
</dbReference>
<evidence type="ECO:0000256" key="19">
    <source>
        <dbReference type="ARBA" id="ARBA00047588"/>
    </source>
</evidence>
<dbReference type="EMBL" id="RBXX01000002">
    <property type="protein sequence ID" value="RKT87010.1"/>
    <property type="molecule type" value="Genomic_DNA"/>
</dbReference>
<keyword evidence="4" id="KW-1003">Cell membrane</keyword>
<dbReference type="InterPro" id="IPR052365">
    <property type="entry name" value="THEM4/THEM5_acyl-CoA_thioest"/>
</dbReference>
<evidence type="ECO:0000256" key="12">
    <source>
        <dbReference type="ARBA" id="ARBA00023273"/>
    </source>
</evidence>
<protein>
    <recommendedName>
        <fullName evidence="17">Acyl-coenzyme A thioesterase THEM4</fullName>
        <ecNumber evidence="16">3.1.2.2</ecNumber>
    </recommendedName>
    <alternativeName>
        <fullName evidence="18">Thioesterase superfamily member 4</fullName>
    </alternativeName>
</protein>
<evidence type="ECO:0000256" key="14">
    <source>
        <dbReference type="ARBA" id="ARBA00037002"/>
    </source>
</evidence>
<evidence type="ECO:0000256" key="3">
    <source>
        <dbReference type="ARBA" id="ARBA00004632"/>
    </source>
</evidence>
<keyword evidence="11" id="KW-0472">Membrane</keyword>
<proteinExistence type="inferred from homology"/>
<dbReference type="RefSeq" id="WP_093159531.1">
    <property type="nucleotide sequence ID" value="NZ_FOUP01000024.1"/>
</dbReference>
<dbReference type="InterPro" id="IPR006683">
    <property type="entry name" value="Thioestr_dom"/>
</dbReference>
<dbReference type="GO" id="GO:0005737">
    <property type="term" value="C:cytoplasm"/>
    <property type="evidence" value="ECO:0007669"/>
    <property type="project" value="UniProtKB-SubCell"/>
</dbReference>
<dbReference type="EC" id="3.1.2.2" evidence="16"/>
<comment type="catalytic activity">
    <reaction evidence="19">
        <text>octanoyl-CoA + H2O = octanoate + CoA + H(+)</text>
        <dbReference type="Rhea" id="RHEA:30143"/>
        <dbReference type="ChEBI" id="CHEBI:15377"/>
        <dbReference type="ChEBI" id="CHEBI:15378"/>
        <dbReference type="ChEBI" id="CHEBI:25646"/>
        <dbReference type="ChEBI" id="CHEBI:57287"/>
        <dbReference type="ChEBI" id="CHEBI:57386"/>
    </reaction>
    <physiologicalReaction direction="left-to-right" evidence="19">
        <dbReference type="Rhea" id="RHEA:30144"/>
    </physiologicalReaction>
</comment>
<dbReference type="GO" id="GO:0016020">
    <property type="term" value="C:membrane"/>
    <property type="evidence" value="ECO:0007669"/>
    <property type="project" value="UniProtKB-SubCell"/>
</dbReference>
<gene>
    <name evidence="26" type="ORF">ATL45_5395</name>
    <name evidence="27" type="ORF">SAMN05421805_12495</name>
</gene>
<evidence type="ECO:0000256" key="20">
    <source>
        <dbReference type="ARBA" id="ARBA00047734"/>
    </source>
</evidence>
<dbReference type="GO" id="GO:0006631">
    <property type="term" value="P:fatty acid metabolic process"/>
    <property type="evidence" value="ECO:0007669"/>
    <property type="project" value="UniProtKB-KW"/>
</dbReference>
<keyword evidence="5" id="KW-0963">Cytoplasm</keyword>
<evidence type="ECO:0000313" key="27">
    <source>
        <dbReference type="EMBL" id="SFO77999.1"/>
    </source>
</evidence>
<evidence type="ECO:0000256" key="1">
    <source>
        <dbReference type="ARBA" id="ARBA00004170"/>
    </source>
</evidence>
<evidence type="ECO:0000313" key="29">
    <source>
        <dbReference type="Proteomes" id="UP000270697"/>
    </source>
</evidence>
<evidence type="ECO:0000256" key="8">
    <source>
        <dbReference type="ARBA" id="ARBA00022832"/>
    </source>
</evidence>
<keyword evidence="8" id="KW-0276">Fatty acid metabolism</keyword>
<evidence type="ECO:0000256" key="4">
    <source>
        <dbReference type="ARBA" id="ARBA00022475"/>
    </source>
</evidence>
<comment type="catalytic activity">
    <reaction evidence="23">
        <text>tetradecanoyl-CoA + H2O = tetradecanoate + CoA + H(+)</text>
        <dbReference type="Rhea" id="RHEA:40119"/>
        <dbReference type="ChEBI" id="CHEBI:15377"/>
        <dbReference type="ChEBI" id="CHEBI:15378"/>
        <dbReference type="ChEBI" id="CHEBI:30807"/>
        <dbReference type="ChEBI" id="CHEBI:57287"/>
        <dbReference type="ChEBI" id="CHEBI:57385"/>
    </reaction>
    <physiologicalReaction direction="left-to-right" evidence="23">
        <dbReference type="Rhea" id="RHEA:40120"/>
    </physiologicalReaction>
</comment>
<evidence type="ECO:0000256" key="16">
    <source>
        <dbReference type="ARBA" id="ARBA00038848"/>
    </source>
</evidence>
<evidence type="ECO:0000256" key="5">
    <source>
        <dbReference type="ARBA" id="ARBA00022490"/>
    </source>
</evidence>
<dbReference type="GO" id="GO:0016787">
    <property type="term" value="F:hydrolase activity"/>
    <property type="evidence" value="ECO:0007669"/>
    <property type="project" value="UniProtKB-KW"/>
</dbReference>
<dbReference type="Proteomes" id="UP000270697">
    <property type="component" value="Unassembled WGS sequence"/>
</dbReference>
<sequence length="205" mass="21437">MTAPQELTADPHQDGVDAAVTAARRVIESLLRAGSGSTAEMGRIADQLNSVADNLDEHAPAMNQRMVDMWAGEGTTRHDPVTGPENAIAPPLQLIGQSDGSVRGVLTLGLPYQGPPGHVHGGISALILDHTLGVANHWAGVSGMTAELTLRYHRPTPLFEPLTITGVQTGVDGRKIRTSGAVTAGGEVCVSAEGLFIAKHLPRPR</sequence>
<reference evidence="26 29" key="2">
    <citation type="submission" date="2018-10" db="EMBL/GenBank/DDBJ databases">
        <title>Sequencing the genomes of 1000 actinobacteria strains.</title>
        <authorList>
            <person name="Klenk H.-P."/>
        </authorList>
    </citation>
    <scope>NUCLEOTIDE SEQUENCE [LARGE SCALE GENOMIC DNA]</scope>
    <source>
        <strain evidence="26 29">DSM 45119</strain>
    </source>
</reference>
<dbReference type="AlphaFoldDB" id="A0A1I5JZ17"/>
<evidence type="ECO:0000313" key="28">
    <source>
        <dbReference type="Proteomes" id="UP000199398"/>
    </source>
</evidence>
<dbReference type="InterPro" id="IPR029069">
    <property type="entry name" value="HotDog_dom_sf"/>
</dbReference>
<comment type="catalytic activity">
    <reaction evidence="14">
        <text>(9Z)-octadecenoyl-CoA + H2O = (9Z)-octadecenoate + CoA + H(+)</text>
        <dbReference type="Rhea" id="RHEA:40139"/>
        <dbReference type="ChEBI" id="CHEBI:15377"/>
        <dbReference type="ChEBI" id="CHEBI:15378"/>
        <dbReference type="ChEBI" id="CHEBI:30823"/>
        <dbReference type="ChEBI" id="CHEBI:57287"/>
        <dbReference type="ChEBI" id="CHEBI:57387"/>
    </reaction>
    <physiologicalReaction direction="left-to-right" evidence="14">
        <dbReference type="Rhea" id="RHEA:40140"/>
    </physiologicalReaction>
</comment>
<evidence type="ECO:0000256" key="18">
    <source>
        <dbReference type="ARBA" id="ARBA00043210"/>
    </source>
</evidence>
<evidence type="ECO:0000256" key="21">
    <source>
        <dbReference type="ARBA" id="ARBA00047969"/>
    </source>
</evidence>
<reference evidence="27 28" key="1">
    <citation type="submission" date="2016-10" db="EMBL/GenBank/DDBJ databases">
        <authorList>
            <person name="de Groot N.N."/>
        </authorList>
    </citation>
    <scope>NUCLEOTIDE SEQUENCE [LARGE SCALE GENOMIC DNA]</scope>
    <source>
        <strain evidence="27 28">CPCC 201259</strain>
    </source>
</reference>
<keyword evidence="6" id="KW-0053">Apoptosis</keyword>
<evidence type="ECO:0000256" key="9">
    <source>
        <dbReference type="ARBA" id="ARBA00022946"/>
    </source>
</evidence>
<keyword evidence="7" id="KW-0378">Hydrolase</keyword>
<evidence type="ECO:0000256" key="17">
    <source>
        <dbReference type="ARBA" id="ARBA00040123"/>
    </source>
</evidence>
<evidence type="ECO:0000259" key="25">
    <source>
        <dbReference type="Pfam" id="PF20859"/>
    </source>
</evidence>
<dbReference type="CDD" id="cd03443">
    <property type="entry name" value="PaaI_thioesterase"/>
    <property type="match status" value="1"/>
</dbReference>
<dbReference type="InterPro" id="IPR048654">
    <property type="entry name" value="RHA1_ro05818_N"/>
</dbReference>
<evidence type="ECO:0000256" key="23">
    <source>
        <dbReference type="ARBA" id="ARBA00048180"/>
    </source>
</evidence>
<dbReference type="EMBL" id="FOUP01000024">
    <property type="protein sequence ID" value="SFO77999.1"/>
    <property type="molecule type" value="Genomic_DNA"/>
</dbReference>
<evidence type="ECO:0000256" key="2">
    <source>
        <dbReference type="ARBA" id="ARBA00004496"/>
    </source>
</evidence>
<dbReference type="PANTHER" id="PTHR12418">
    <property type="entry name" value="ACYL-COENZYME A THIOESTERASE THEM4"/>
    <property type="match status" value="1"/>
</dbReference>
<comment type="catalytic activity">
    <reaction evidence="22">
        <text>dodecanoyl-CoA + H2O = dodecanoate + CoA + H(+)</text>
        <dbReference type="Rhea" id="RHEA:30135"/>
        <dbReference type="ChEBI" id="CHEBI:15377"/>
        <dbReference type="ChEBI" id="CHEBI:15378"/>
        <dbReference type="ChEBI" id="CHEBI:18262"/>
        <dbReference type="ChEBI" id="CHEBI:57287"/>
        <dbReference type="ChEBI" id="CHEBI:57375"/>
    </reaction>
    <physiologicalReaction direction="left-to-right" evidence="22">
        <dbReference type="Rhea" id="RHEA:30136"/>
    </physiologicalReaction>
</comment>
<evidence type="ECO:0000256" key="6">
    <source>
        <dbReference type="ARBA" id="ARBA00022703"/>
    </source>
</evidence>
<evidence type="ECO:0000259" key="24">
    <source>
        <dbReference type="Pfam" id="PF03061"/>
    </source>
</evidence>
<comment type="similarity">
    <text evidence="15">Belongs to the THEM4/THEM5 thioesterase family.</text>
</comment>
<dbReference type="Pfam" id="PF20859">
    <property type="entry name" value="RHA1_ro05818_N"/>
    <property type="match status" value="1"/>
</dbReference>
<dbReference type="Gene3D" id="3.10.129.10">
    <property type="entry name" value="Hotdog Thioesterase"/>
    <property type="match status" value="1"/>
</dbReference>